<dbReference type="SUPFAM" id="SSF51735">
    <property type="entry name" value="NAD(P)-binding Rossmann-fold domains"/>
    <property type="match status" value="1"/>
</dbReference>
<dbReference type="InterPro" id="IPR002347">
    <property type="entry name" value="SDR_fam"/>
</dbReference>
<dbReference type="GO" id="GO:0016491">
    <property type="term" value="F:oxidoreductase activity"/>
    <property type="evidence" value="ECO:0007669"/>
    <property type="project" value="UniProtKB-KW"/>
</dbReference>
<evidence type="ECO:0000313" key="5">
    <source>
        <dbReference type="Proteomes" id="UP000264006"/>
    </source>
</evidence>
<evidence type="ECO:0000256" key="1">
    <source>
        <dbReference type="ARBA" id="ARBA00006484"/>
    </source>
</evidence>
<dbReference type="AlphaFoldDB" id="A0A346XZJ9"/>
<keyword evidence="2" id="KW-0560">Oxidoreductase</keyword>
<name>A0A346XZJ9_9ACTN</name>
<dbReference type="InterPro" id="IPR036291">
    <property type="entry name" value="NAD(P)-bd_dom_sf"/>
</dbReference>
<feature type="domain" description="Ketoreductase" evidence="3">
    <location>
        <begin position="10"/>
        <end position="187"/>
    </location>
</feature>
<dbReference type="GO" id="GO:0032787">
    <property type="term" value="P:monocarboxylic acid metabolic process"/>
    <property type="evidence" value="ECO:0007669"/>
    <property type="project" value="UniProtKB-ARBA"/>
</dbReference>
<evidence type="ECO:0000259" key="3">
    <source>
        <dbReference type="SMART" id="SM00822"/>
    </source>
</evidence>
<keyword evidence="5" id="KW-1185">Reference proteome</keyword>
<dbReference type="PANTHER" id="PTHR42879">
    <property type="entry name" value="3-OXOACYL-(ACYL-CARRIER-PROTEIN) REDUCTASE"/>
    <property type="match status" value="1"/>
</dbReference>
<evidence type="ECO:0000313" key="4">
    <source>
        <dbReference type="EMBL" id="AXV07646.1"/>
    </source>
</evidence>
<dbReference type="RefSeq" id="WP_114592105.1">
    <property type="nucleotide sequence ID" value="NZ_CP031165.1"/>
</dbReference>
<dbReference type="PROSITE" id="PS00061">
    <property type="entry name" value="ADH_SHORT"/>
    <property type="match status" value="1"/>
</dbReference>
<protein>
    <submittedName>
        <fullName evidence="4">3-oxoacyl-[acyl-carrier protein] reductase</fullName>
    </submittedName>
</protein>
<dbReference type="OrthoDB" id="9804774at2"/>
<sequence length="245" mass="24891">MTDQPTDDRTWALVTGASKGIGAATAVALARQGRNVLVGFGGDADGAAAVVAACEDAGVAARAVRADLSTSVEPLAEAAEDVGGVAVLVNNAGITADGLVFGMDDDAFARVLDVNLTASFRLSRAVLRRMLRARFGRIVNVTSVVGLHGNAGQANYAASKAGLVGLTKSLAREVGKRNITVNAVAPGFISTAMTDEVDTADMLDRIPAGRLGEAEEIAAAIAFLCSDEAAYVNGTVLQVDGGLFA</sequence>
<dbReference type="NCBIfam" id="NF009466">
    <property type="entry name" value="PRK12826.1-2"/>
    <property type="match status" value="1"/>
</dbReference>
<comment type="similarity">
    <text evidence="1">Belongs to the short-chain dehydrogenases/reductases (SDR) family.</text>
</comment>
<evidence type="ECO:0000256" key="2">
    <source>
        <dbReference type="ARBA" id="ARBA00023002"/>
    </source>
</evidence>
<dbReference type="Proteomes" id="UP000264006">
    <property type="component" value="Chromosome"/>
</dbReference>
<dbReference type="PANTHER" id="PTHR42879:SF2">
    <property type="entry name" value="3-OXOACYL-[ACYL-CARRIER-PROTEIN] REDUCTASE FABG"/>
    <property type="match status" value="1"/>
</dbReference>
<dbReference type="KEGG" id="euz:DVS28_a2967"/>
<dbReference type="InterPro" id="IPR050259">
    <property type="entry name" value="SDR"/>
</dbReference>
<dbReference type="InterPro" id="IPR057326">
    <property type="entry name" value="KR_dom"/>
</dbReference>
<reference evidence="4 5" key="1">
    <citation type="submission" date="2018-09" db="EMBL/GenBank/DDBJ databases">
        <title>Complete genome sequence of Euzebya sp. DY32-46 isolated from seawater of Pacific Ocean.</title>
        <authorList>
            <person name="Xu L."/>
            <person name="Wu Y.-H."/>
            <person name="Xu X.-W."/>
        </authorList>
    </citation>
    <scope>NUCLEOTIDE SEQUENCE [LARGE SCALE GENOMIC DNA]</scope>
    <source>
        <strain evidence="4 5">DY32-46</strain>
    </source>
</reference>
<dbReference type="InterPro" id="IPR020904">
    <property type="entry name" value="Sc_DH/Rdtase_CS"/>
</dbReference>
<dbReference type="SMART" id="SM00822">
    <property type="entry name" value="PKS_KR"/>
    <property type="match status" value="1"/>
</dbReference>
<dbReference type="Pfam" id="PF13561">
    <property type="entry name" value="adh_short_C2"/>
    <property type="match status" value="1"/>
</dbReference>
<dbReference type="PRINTS" id="PR00080">
    <property type="entry name" value="SDRFAMILY"/>
</dbReference>
<dbReference type="FunFam" id="3.40.50.720:FF:000173">
    <property type="entry name" value="3-oxoacyl-[acyl-carrier protein] reductase"/>
    <property type="match status" value="1"/>
</dbReference>
<gene>
    <name evidence="4" type="ORF">DVS28_a2967</name>
</gene>
<dbReference type="PRINTS" id="PR00081">
    <property type="entry name" value="GDHRDH"/>
</dbReference>
<organism evidence="4 5">
    <name type="scientific">Euzebya pacifica</name>
    <dbReference type="NCBI Taxonomy" id="1608957"/>
    <lineage>
        <taxon>Bacteria</taxon>
        <taxon>Bacillati</taxon>
        <taxon>Actinomycetota</taxon>
        <taxon>Nitriliruptoria</taxon>
        <taxon>Euzebyales</taxon>
    </lineage>
</organism>
<dbReference type="Gene3D" id="3.40.50.720">
    <property type="entry name" value="NAD(P)-binding Rossmann-like Domain"/>
    <property type="match status" value="1"/>
</dbReference>
<accession>A0A346XZJ9</accession>
<proteinExistence type="inferred from homology"/>
<dbReference type="EMBL" id="CP031165">
    <property type="protein sequence ID" value="AXV07646.1"/>
    <property type="molecule type" value="Genomic_DNA"/>
</dbReference>